<dbReference type="Pfam" id="PF03659">
    <property type="entry name" value="Glyco_hydro_71"/>
    <property type="match status" value="1"/>
</dbReference>
<evidence type="ECO:0000313" key="1">
    <source>
        <dbReference type="EMBL" id="KAJ7364617.1"/>
    </source>
</evidence>
<proteinExistence type="predicted"/>
<name>A0AAD7APJ8_9AGAR</name>
<keyword evidence="2" id="KW-1185">Reference proteome</keyword>
<gene>
    <name evidence="1" type="ORF">DFH08DRAFT_950184</name>
</gene>
<dbReference type="GO" id="GO:0051118">
    <property type="term" value="F:glucan endo-1,3-alpha-glucosidase activity"/>
    <property type="evidence" value="ECO:0007669"/>
    <property type="project" value="InterPro"/>
</dbReference>
<reference evidence="1" key="1">
    <citation type="submission" date="2023-03" db="EMBL/GenBank/DDBJ databases">
        <title>Massive genome expansion in bonnet fungi (Mycena s.s.) driven by repeated elements and novel gene families across ecological guilds.</title>
        <authorList>
            <consortium name="Lawrence Berkeley National Laboratory"/>
            <person name="Harder C.B."/>
            <person name="Miyauchi S."/>
            <person name="Viragh M."/>
            <person name="Kuo A."/>
            <person name="Thoen E."/>
            <person name="Andreopoulos B."/>
            <person name="Lu D."/>
            <person name="Skrede I."/>
            <person name="Drula E."/>
            <person name="Henrissat B."/>
            <person name="Morin E."/>
            <person name="Kohler A."/>
            <person name="Barry K."/>
            <person name="LaButti K."/>
            <person name="Morin E."/>
            <person name="Salamov A."/>
            <person name="Lipzen A."/>
            <person name="Mereny Z."/>
            <person name="Hegedus B."/>
            <person name="Baldrian P."/>
            <person name="Stursova M."/>
            <person name="Weitz H."/>
            <person name="Taylor A."/>
            <person name="Grigoriev I.V."/>
            <person name="Nagy L.G."/>
            <person name="Martin F."/>
            <person name="Kauserud H."/>
        </authorList>
    </citation>
    <scope>NUCLEOTIDE SEQUENCE</scope>
    <source>
        <strain evidence="1">CBHHK002</strain>
    </source>
</reference>
<accession>A0AAD7APJ8</accession>
<dbReference type="EMBL" id="JARIHO010000003">
    <property type="protein sequence ID" value="KAJ7364617.1"/>
    <property type="molecule type" value="Genomic_DNA"/>
</dbReference>
<dbReference type="Proteomes" id="UP001218218">
    <property type="component" value="Unassembled WGS sequence"/>
</dbReference>
<dbReference type="InterPro" id="IPR005197">
    <property type="entry name" value="Glyco_hydro_71"/>
</dbReference>
<dbReference type="AlphaFoldDB" id="A0AAD7APJ8"/>
<comment type="caution">
    <text evidence="1">The sequence shown here is derived from an EMBL/GenBank/DDBJ whole genome shotgun (WGS) entry which is preliminary data.</text>
</comment>
<sequence>MTTDELVYYYRPMPKSADCSDSIAPQPNRFQDDVNSVFVIAMLRSAGTVTIISRSNAPTTFQLAAGIHYHGTSDVQGQAQPESPQSGSA</sequence>
<organism evidence="1 2">
    <name type="scientific">Mycena albidolilacea</name>
    <dbReference type="NCBI Taxonomy" id="1033008"/>
    <lineage>
        <taxon>Eukaryota</taxon>
        <taxon>Fungi</taxon>
        <taxon>Dikarya</taxon>
        <taxon>Basidiomycota</taxon>
        <taxon>Agaricomycotina</taxon>
        <taxon>Agaricomycetes</taxon>
        <taxon>Agaricomycetidae</taxon>
        <taxon>Agaricales</taxon>
        <taxon>Marasmiineae</taxon>
        <taxon>Mycenaceae</taxon>
        <taxon>Mycena</taxon>
    </lineage>
</organism>
<protein>
    <submittedName>
        <fullName evidence="1">Uncharacterized protein</fullName>
    </submittedName>
</protein>
<evidence type="ECO:0000313" key="2">
    <source>
        <dbReference type="Proteomes" id="UP001218218"/>
    </source>
</evidence>